<dbReference type="AlphaFoldDB" id="A0AAD8E9F7"/>
<feature type="compositionally biased region" description="Polar residues" evidence="8">
    <location>
        <begin position="75"/>
        <end position="84"/>
    </location>
</feature>
<protein>
    <recommendedName>
        <fullName evidence="9">CUT domain-containing protein</fullName>
    </recommendedName>
</protein>
<proteinExistence type="inferred from homology"/>
<feature type="compositionally biased region" description="Polar residues" evidence="8">
    <location>
        <begin position="249"/>
        <end position="268"/>
    </location>
</feature>
<evidence type="ECO:0000256" key="7">
    <source>
        <dbReference type="ARBA" id="ARBA00023242"/>
    </source>
</evidence>
<feature type="domain" description="CUT" evidence="9">
    <location>
        <begin position="406"/>
        <end position="492"/>
    </location>
</feature>
<feature type="region of interest" description="Disordered" evidence="8">
    <location>
        <begin position="1"/>
        <end position="84"/>
    </location>
</feature>
<evidence type="ECO:0000256" key="3">
    <source>
        <dbReference type="ARBA" id="ARBA00023015"/>
    </source>
</evidence>
<feature type="region of interest" description="Disordered" evidence="8">
    <location>
        <begin position="216"/>
        <end position="268"/>
    </location>
</feature>
<name>A0AAD8E9F7_DIPPU</name>
<dbReference type="SMART" id="SM01109">
    <property type="entry name" value="CUT"/>
    <property type="match status" value="1"/>
</dbReference>
<dbReference type="InterPro" id="IPR003350">
    <property type="entry name" value="CUT_dom"/>
</dbReference>
<comment type="caution">
    <text evidence="10">The sequence shown here is derived from an EMBL/GenBank/DDBJ whole genome shotgun (WGS) entry which is preliminary data.</text>
</comment>
<dbReference type="Proteomes" id="UP001233999">
    <property type="component" value="Unassembled WGS sequence"/>
</dbReference>
<evidence type="ECO:0000256" key="8">
    <source>
        <dbReference type="SAM" id="MobiDB-lite"/>
    </source>
</evidence>
<feature type="compositionally biased region" description="Polar residues" evidence="8">
    <location>
        <begin position="34"/>
        <end position="53"/>
    </location>
</feature>
<evidence type="ECO:0000256" key="6">
    <source>
        <dbReference type="ARBA" id="ARBA00023163"/>
    </source>
</evidence>
<dbReference type="Pfam" id="PF02376">
    <property type="entry name" value="CUT"/>
    <property type="match status" value="1"/>
</dbReference>
<evidence type="ECO:0000256" key="2">
    <source>
        <dbReference type="ARBA" id="ARBA00008190"/>
    </source>
</evidence>
<dbReference type="GO" id="GO:0000981">
    <property type="term" value="F:DNA-binding transcription factor activity, RNA polymerase II-specific"/>
    <property type="evidence" value="ECO:0007669"/>
    <property type="project" value="TreeGrafter"/>
</dbReference>
<dbReference type="PROSITE" id="PS51042">
    <property type="entry name" value="CUT"/>
    <property type="match status" value="1"/>
</dbReference>
<dbReference type="InterPro" id="IPR051649">
    <property type="entry name" value="CUT_Homeobox"/>
</dbReference>
<keyword evidence="5" id="KW-0371">Homeobox</keyword>
<feature type="compositionally biased region" description="Low complexity" evidence="8">
    <location>
        <begin position="230"/>
        <end position="248"/>
    </location>
</feature>
<keyword evidence="6" id="KW-0804">Transcription</keyword>
<dbReference type="GO" id="GO:0005634">
    <property type="term" value="C:nucleus"/>
    <property type="evidence" value="ECO:0007669"/>
    <property type="project" value="UniProtKB-SubCell"/>
</dbReference>
<sequence length="506" mass="53018">MENMGEMAEQQSLSEPLPDTLSPTISRSAVAGSVPTSHESLTESGSGAEQSHIQIKEELPTSAEDLSAEGAVSVASDTKQESLSVIVQPQDDSHDSELLSPGKLSPTSGISVSVASMIDATDFRALQPEPTYQTLTSVNGRMSPPGFSPSSSYATLTPLQPLPPISTMSDKFAYGHASNVSGSFTVMQNNGLGNIGLGMGVNSPYSYDKLPSMGMSPPHHYSSPNNGLGSISIPQQHSPLSPQSSYSQNGLHSPQKSMSPNSYDSPYTQRDLVGRATLVAPQSPTLSPPSASLHSPPNTIVTSFGGTATSLAAASLPTINGLTTITPHAAVVSPHHSPPSLVAQQIQREAVVVASPSPPSFVPQPQQSQQPPPTPVAVKTQPTSSGGGGGGGLVASGGVGVGAGAPTGAGEVEEINTKELAQRISAELKRYSIPQAIFAQRVLCRSQGTLSDLLRNPKPWSKLKSGRETFRRMWKWLQEPEFQRMSALRLAGEYSHGHHVGGRVLY</sequence>
<reference evidence="10" key="2">
    <citation type="submission" date="2023-05" db="EMBL/GenBank/DDBJ databases">
        <authorList>
            <person name="Fouks B."/>
        </authorList>
    </citation>
    <scope>NUCLEOTIDE SEQUENCE</scope>
    <source>
        <strain evidence="10">Stay&amp;Tobe</strain>
        <tissue evidence="10">Testes</tissue>
    </source>
</reference>
<keyword evidence="4" id="KW-0238">DNA-binding</keyword>
<evidence type="ECO:0000259" key="9">
    <source>
        <dbReference type="PROSITE" id="PS51042"/>
    </source>
</evidence>
<reference evidence="10" key="1">
    <citation type="journal article" date="2023" name="IScience">
        <title>Live-bearing cockroach genome reveals convergent evolutionary mechanisms linked to viviparity in insects and beyond.</title>
        <authorList>
            <person name="Fouks B."/>
            <person name="Harrison M.C."/>
            <person name="Mikhailova A.A."/>
            <person name="Marchal E."/>
            <person name="English S."/>
            <person name="Carruthers M."/>
            <person name="Jennings E.C."/>
            <person name="Chiamaka E.L."/>
            <person name="Frigard R.A."/>
            <person name="Pippel M."/>
            <person name="Attardo G.M."/>
            <person name="Benoit J.B."/>
            <person name="Bornberg-Bauer E."/>
            <person name="Tobe S.S."/>
        </authorList>
    </citation>
    <scope>NUCLEOTIDE SEQUENCE</scope>
    <source>
        <strain evidence="10">Stay&amp;Tobe</strain>
    </source>
</reference>
<organism evidence="10 11">
    <name type="scientific">Diploptera punctata</name>
    <name type="common">Pacific beetle cockroach</name>
    <dbReference type="NCBI Taxonomy" id="6984"/>
    <lineage>
        <taxon>Eukaryota</taxon>
        <taxon>Metazoa</taxon>
        <taxon>Ecdysozoa</taxon>
        <taxon>Arthropoda</taxon>
        <taxon>Hexapoda</taxon>
        <taxon>Insecta</taxon>
        <taxon>Pterygota</taxon>
        <taxon>Neoptera</taxon>
        <taxon>Polyneoptera</taxon>
        <taxon>Dictyoptera</taxon>
        <taxon>Blattodea</taxon>
        <taxon>Blaberoidea</taxon>
        <taxon>Blaberidae</taxon>
        <taxon>Diplopterinae</taxon>
        <taxon>Diploptera</taxon>
    </lineage>
</organism>
<evidence type="ECO:0000313" key="11">
    <source>
        <dbReference type="Proteomes" id="UP001233999"/>
    </source>
</evidence>
<keyword evidence="11" id="KW-1185">Reference proteome</keyword>
<accession>A0AAD8E9F7</accession>
<evidence type="ECO:0000256" key="1">
    <source>
        <dbReference type="ARBA" id="ARBA00004123"/>
    </source>
</evidence>
<keyword evidence="3" id="KW-0805">Transcription regulation</keyword>
<dbReference type="PANTHER" id="PTHR14057">
    <property type="entry name" value="TRANSCRIPTION FACTOR ONECUT"/>
    <property type="match status" value="1"/>
</dbReference>
<evidence type="ECO:0000256" key="4">
    <source>
        <dbReference type="ARBA" id="ARBA00023125"/>
    </source>
</evidence>
<dbReference type="InterPro" id="IPR010982">
    <property type="entry name" value="Lambda_DNA-bd_dom_sf"/>
</dbReference>
<comment type="similarity">
    <text evidence="2">Belongs to the CUT homeobox family.</text>
</comment>
<evidence type="ECO:0000313" key="10">
    <source>
        <dbReference type="EMBL" id="KAJ9581564.1"/>
    </source>
</evidence>
<comment type="subcellular location">
    <subcellularLocation>
        <location evidence="1">Nucleus</location>
    </subcellularLocation>
</comment>
<feature type="compositionally biased region" description="Gly residues" evidence="8">
    <location>
        <begin position="385"/>
        <end position="399"/>
    </location>
</feature>
<feature type="region of interest" description="Disordered" evidence="8">
    <location>
        <begin position="354"/>
        <end position="399"/>
    </location>
</feature>
<dbReference type="EMBL" id="JASPKZ010007888">
    <property type="protein sequence ID" value="KAJ9581564.1"/>
    <property type="molecule type" value="Genomic_DNA"/>
</dbReference>
<keyword evidence="7" id="KW-0539">Nucleus</keyword>
<dbReference type="PANTHER" id="PTHR14057:SF47">
    <property type="entry name" value="HOMEOBOX PROTEIN ONECUT"/>
    <property type="match status" value="1"/>
</dbReference>
<dbReference type="Gene3D" id="1.10.260.40">
    <property type="entry name" value="lambda repressor-like DNA-binding domains"/>
    <property type="match status" value="1"/>
</dbReference>
<dbReference type="GO" id="GO:0000978">
    <property type="term" value="F:RNA polymerase II cis-regulatory region sequence-specific DNA binding"/>
    <property type="evidence" value="ECO:0007669"/>
    <property type="project" value="TreeGrafter"/>
</dbReference>
<dbReference type="SUPFAM" id="SSF47413">
    <property type="entry name" value="lambda repressor-like DNA-binding domains"/>
    <property type="match status" value="1"/>
</dbReference>
<gene>
    <name evidence="10" type="ORF">L9F63_023247</name>
</gene>
<dbReference type="FunFam" id="1.10.260.40:FF:000005">
    <property type="entry name" value="One cut domain family member"/>
    <property type="match status" value="1"/>
</dbReference>
<evidence type="ECO:0000256" key="5">
    <source>
        <dbReference type="ARBA" id="ARBA00023155"/>
    </source>
</evidence>